<feature type="transmembrane region" description="Helical" evidence="6">
    <location>
        <begin position="161"/>
        <end position="181"/>
    </location>
</feature>
<keyword evidence="2" id="KW-1003">Cell membrane</keyword>
<comment type="caution">
    <text evidence="7">The sequence shown here is derived from an EMBL/GenBank/DDBJ whole genome shotgun (WGS) entry which is preliminary data.</text>
</comment>
<feature type="transmembrane region" description="Helical" evidence="6">
    <location>
        <begin position="375"/>
        <end position="399"/>
    </location>
</feature>
<keyword evidence="4 6" id="KW-1133">Transmembrane helix</keyword>
<evidence type="ECO:0000313" key="8">
    <source>
        <dbReference type="Proteomes" id="UP000197768"/>
    </source>
</evidence>
<feature type="transmembrane region" description="Helical" evidence="6">
    <location>
        <begin position="461"/>
        <end position="478"/>
    </location>
</feature>
<feature type="transmembrane region" description="Helical" evidence="6">
    <location>
        <begin position="405"/>
        <end position="423"/>
    </location>
</feature>
<proteinExistence type="predicted"/>
<comment type="subcellular location">
    <subcellularLocation>
        <location evidence="1">Cell membrane</location>
        <topology evidence="1">Multi-pass membrane protein</topology>
    </subcellularLocation>
</comment>
<evidence type="ECO:0000256" key="1">
    <source>
        <dbReference type="ARBA" id="ARBA00004651"/>
    </source>
</evidence>
<dbReference type="EMBL" id="MTCZ01000014">
    <property type="protein sequence ID" value="OWP84881.1"/>
    <property type="molecule type" value="Genomic_DNA"/>
</dbReference>
<reference evidence="7 8" key="1">
    <citation type="journal article" date="2017" name="Infect. Genet. Evol.">
        <title>Comparative genome analysis of fish pathogen Flavobacterium columnare reveals extensive sequence diversity within the species.</title>
        <authorList>
            <person name="Kayansamruaj P."/>
            <person name="Dong H.T."/>
            <person name="Hirono I."/>
            <person name="Kondo H."/>
            <person name="Senapin S."/>
            <person name="Rodkhum C."/>
        </authorList>
    </citation>
    <scope>NUCLEOTIDE SEQUENCE [LARGE SCALE GENOMIC DNA]</scope>
    <source>
        <strain evidence="7 8">1215</strain>
    </source>
</reference>
<feature type="transmembrane region" description="Helical" evidence="6">
    <location>
        <begin position="435"/>
        <end position="455"/>
    </location>
</feature>
<feature type="transmembrane region" description="Helical" evidence="6">
    <location>
        <begin position="344"/>
        <end position="368"/>
    </location>
</feature>
<feature type="transmembrane region" description="Helical" evidence="6">
    <location>
        <begin position="21"/>
        <end position="44"/>
    </location>
</feature>
<evidence type="ECO:0000256" key="4">
    <source>
        <dbReference type="ARBA" id="ARBA00022989"/>
    </source>
</evidence>
<feature type="transmembrane region" description="Helical" evidence="6">
    <location>
        <begin position="187"/>
        <end position="208"/>
    </location>
</feature>
<protein>
    <recommendedName>
        <fullName evidence="9">O-antigen translocase</fullName>
    </recommendedName>
</protein>
<feature type="transmembrane region" description="Helical" evidence="6">
    <location>
        <begin position="229"/>
        <end position="250"/>
    </location>
</feature>
<keyword evidence="3 6" id="KW-0812">Transmembrane</keyword>
<keyword evidence="5 6" id="KW-0472">Membrane</keyword>
<organism evidence="7 8">
    <name type="scientific">Flavobacterium davisii</name>
    <dbReference type="NCBI Taxonomy" id="2906077"/>
    <lineage>
        <taxon>Bacteria</taxon>
        <taxon>Pseudomonadati</taxon>
        <taxon>Bacteroidota</taxon>
        <taxon>Flavobacteriia</taxon>
        <taxon>Flavobacteriales</taxon>
        <taxon>Flavobacteriaceae</taxon>
        <taxon>Flavobacterium</taxon>
    </lineage>
</organism>
<name>A0A246GKP1_9FLAO</name>
<dbReference type="InterPro" id="IPR050833">
    <property type="entry name" value="Poly_Biosynth_Transport"/>
</dbReference>
<feature type="transmembrane region" description="Helical" evidence="6">
    <location>
        <begin position="56"/>
        <end position="74"/>
    </location>
</feature>
<dbReference type="GO" id="GO:0005886">
    <property type="term" value="C:plasma membrane"/>
    <property type="evidence" value="ECO:0007669"/>
    <property type="project" value="UniProtKB-SubCell"/>
</dbReference>
<gene>
    <name evidence="7" type="ORF">BWK59_02855</name>
</gene>
<dbReference type="PANTHER" id="PTHR30250">
    <property type="entry name" value="PST FAMILY PREDICTED COLANIC ACID TRANSPORTER"/>
    <property type="match status" value="1"/>
</dbReference>
<feature type="transmembrane region" description="Helical" evidence="6">
    <location>
        <begin position="310"/>
        <end position="332"/>
    </location>
</feature>
<dbReference type="RefSeq" id="WP_088390875.1">
    <property type="nucleotide sequence ID" value="NZ_MTCZ01000014.1"/>
</dbReference>
<dbReference type="PANTHER" id="PTHR30250:SF11">
    <property type="entry name" value="O-ANTIGEN TRANSPORTER-RELATED"/>
    <property type="match status" value="1"/>
</dbReference>
<evidence type="ECO:0000313" key="7">
    <source>
        <dbReference type="EMBL" id="OWP84881.1"/>
    </source>
</evidence>
<feature type="transmembrane region" description="Helical" evidence="6">
    <location>
        <begin position="265"/>
        <end position="289"/>
    </location>
</feature>
<feature type="transmembrane region" description="Helical" evidence="6">
    <location>
        <begin position="95"/>
        <end position="120"/>
    </location>
</feature>
<evidence type="ECO:0000256" key="5">
    <source>
        <dbReference type="ARBA" id="ARBA00023136"/>
    </source>
</evidence>
<evidence type="ECO:0000256" key="6">
    <source>
        <dbReference type="SAM" id="Phobius"/>
    </source>
</evidence>
<evidence type="ECO:0008006" key="9">
    <source>
        <dbReference type="Google" id="ProtNLM"/>
    </source>
</evidence>
<evidence type="ECO:0000256" key="2">
    <source>
        <dbReference type="ARBA" id="ARBA00022475"/>
    </source>
</evidence>
<evidence type="ECO:0000256" key="3">
    <source>
        <dbReference type="ARBA" id="ARBA00022692"/>
    </source>
</evidence>
<sequence length="506" mass="57934">MKEDTSNIKSYKKSLSNTLSFGLVQFVNIIIALFKGKIMAVFLGPSGIALNNLFNSTLNIISTFSLFGLELSVVRELSDTLEEDDQQAIEKRTHISILLFLFSALLGTFLTVVFAQQLSLFTFKTSNHYQDFILLSLFIFFTTLAKGIQTIFKSLQMIHDIIVSSIYISIISFVLSSLLFYNYKQGGIVPSILSSAFISFIISLLYFIKSNIKVRFELNNTIIIYAKKIIQLGLVLIITTLLGLITNQFINTFIEERGGLNDLGLYSAAISLTTQYIGFLLTALATDFFPRLSMVSKDNKKIKQLVNEQTDVVVLLVSPLLILLIIIAPFVVKLFLSKEFLNSVLLIRFISFATFFQLVSYCMGYISFAKSDKILYLFFEGIYGNLIKLILYIYFYMYYGINGLGVAYLIHFFQYNIFIYLITKRRYSFVFEKQILKNSIIMLSLLSLVILLFIYQNTSSLSYIMSILIFLFSLKYSYNQLNKKTSGNIPVLSKFQNEINKYFKRQ</sequence>
<dbReference type="Pfam" id="PF13440">
    <property type="entry name" value="Polysacc_synt_3"/>
    <property type="match status" value="1"/>
</dbReference>
<feature type="transmembrane region" description="Helical" evidence="6">
    <location>
        <begin position="132"/>
        <end position="149"/>
    </location>
</feature>
<dbReference type="Proteomes" id="UP000197768">
    <property type="component" value="Unassembled WGS sequence"/>
</dbReference>
<dbReference type="AlphaFoldDB" id="A0A246GKP1"/>
<accession>A0A246GKP1</accession>